<gene>
    <name evidence="2" type="ORF">SMALB_1658</name>
</gene>
<name>A0A7X5WZ79_STRMQ</name>
<evidence type="ECO:0008006" key="4">
    <source>
        <dbReference type="Google" id="ProtNLM"/>
    </source>
</evidence>
<evidence type="ECO:0000313" key="2">
    <source>
        <dbReference type="EMBL" id="NIY63717.1"/>
    </source>
</evidence>
<protein>
    <recommendedName>
        <fullName evidence="4">Secreted protein</fullName>
    </recommendedName>
</protein>
<proteinExistence type="predicted"/>
<evidence type="ECO:0000313" key="3">
    <source>
        <dbReference type="Proteomes" id="UP000536624"/>
    </source>
</evidence>
<comment type="caution">
    <text evidence="2">The sequence shown here is derived from an EMBL/GenBank/DDBJ whole genome shotgun (WGS) entry which is preliminary data.</text>
</comment>
<dbReference type="Proteomes" id="UP000536624">
    <property type="component" value="Unassembled WGS sequence"/>
</dbReference>
<reference evidence="2 3" key="1">
    <citation type="submission" date="2020-02" db="EMBL/GenBank/DDBJ databases">
        <title>Streptomyces malaysiensis DSM14702 (JHCC583434, PFL_A843) Genome sequencing and assembly.</title>
        <authorList>
            <person name="Samborskyy M."/>
        </authorList>
    </citation>
    <scope>NUCLEOTIDE SEQUENCE [LARGE SCALE GENOMIC DNA]</scope>
    <source>
        <strain evidence="2 3">DSM 14702</strain>
    </source>
</reference>
<feature type="signal peptide" evidence="1">
    <location>
        <begin position="1"/>
        <end position="23"/>
    </location>
</feature>
<organism evidence="2 3">
    <name type="scientific">Streptomyces malaysiensis</name>
    <dbReference type="NCBI Taxonomy" id="92644"/>
    <lineage>
        <taxon>Bacteria</taxon>
        <taxon>Bacillati</taxon>
        <taxon>Actinomycetota</taxon>
        <taxon>Actinomycetes</taxon>
        <taxon>Kitasatosporales</taxon>
        <taxon>Streptomycetaceae</taxon>
        <taxon>Streptomyces</taxon>
        <taxon>Streptomyces violaceusniger group</taxon>
    </lineage>
</organism>
<dbReference type="RefSeq" id="WP_167500442.1">
    <property type="nucleotide sequence ID" value="NZ_JAALLH010000001.1"/>
</dbReference>
<accession>A0A7X5WZ79</accession>
<dbReference type="AlphaFoldDB" id="A0A7X5WZ79"/>
<keyword evidence="1" id="KW-0732">Signal</keyword>
<sequence length="55" mass="5573">MSRATLVGVLVLLSALCAPQVQALSADTAPGSPPLFVRPAGGDWPPNGKEIPVCC</sequence>
<evidence type="ECO:0000256" key="1">
    <source>
        <dbReference type="SAM" id="SignalP"/>
    </source>
</evidence>
<feature type="chain" id="PRO_5031279659" description="Secreted protein" evidence="1">
    <location>
        <begin position="24"/>
        <end position="55"/>
    </location>
</feature>
<dbReference type="EMBL" id="JAALLH010000001">
    <property type="protein sequence ID" value="NIY63717.1"/>
    <property type="molecule type" value="Genomic_DNA"/>
</dbReference>